<accession>A0AAD8ENH0</accession>
<comment type="caution">
    <text evidence="1">The sequence shown here is derived from an EMBL/GenBank/DDBJ whole genome shotgun (WGS) entry which is preliminary data.</text>
</comment>
<name>A0AAD8ENH0_DIPPU</name>
<evidence type="ECO:0000313" key="1">
    <source>
        <dbReference type="EMBL" id="KAJ9596668.1"/>
    </source>
</evidence>
<feature type="non-terminal residue" evidence="1">
    <location>
        <position position="96"/>
    </location>
</feature>
<protein>
    <submittedName>
        <fullName evidence="1">Uncharacterized protein</fullName>
    </submittedName>
</protein>
<proteinExistence type="predicted"/>
<evidence type="ECO:0000313" key="2">
    <source>
        <dbReference type="Proteomes" id="UP001233999"/>
    </source>
</evidence>
<organism evidence="1 2">
    <name type="scientific">Diploptera punctata</name>
    <name type="common">Pacific beetle cockroach</name>
    <dbReference type="NCBI Taxonomy" id="6984"/>
    <lineage>
        <taxon>Eukaryota</taxon>
        <taxon>Metazoa</taxon>
        <taxon>Ecdysozoa</taxon>
        <taxon>Arthropoda</taxon>
        <taxon>Hexapoda</taxon>
        <taxon>Insecta</taxon>
        <taxon>Pterygota</taxon>
        <taxon>Neoptera</taxon>
        <taxon>Polyneoptera</taxon>
        <taxon>Dictyoptera</taxon>
        <taxon>Blattodea</taxon>
        <taxon>Blaberoidea</taxon>
        <taxon>Blaberidae</taxon>
        <taxon>Diplopterinae</taxon>
        <taxon>Diploptera</taxon>
    </lineage>
</organism>
<gene>
    <name evidence="1" type="ORF">L9F63_012312</name>
</gene>
<keyword evidence="2" id="KW-1185">Reference proteome</keyword>
<reference evidence="1" key="1">
    <citation type="journal article" date="2023" name="IScience">
        <title>Live-bearing cockroach genome reveals convergent evolutionary mechanisms linked to viviparity in insects and beyond.</title>
        <authorList>
            <person name="Fouks B."/>
            <person name="Harrison M.C."/>
            <person name="Mikhailova A.A."/>
            <person name="Marchal E."/>
            <person name="English S."/>
            <person name="Carruthers M."/>
            <person name="Jennings E.C."/>
            <person name="Chiamaka E.L."/>
            <person name="Frigard R.A."/>
            <person name="Pippel M."/>
            <person name="Attardo G.M."/>
            <person name="Benoit J.B."/>
            <person name="Bornberg-Bauer E."/>
            <person name="Tobe S.S."/>
        </authorList>
    </citation>
    <scope>NUCLEOTIDE SEQUENCE</scope>
    <source>
        <strain evidence="1">Stay&amp;Tobe</strain>
    </source>
</reference>
<dbReference type="Proteomes" id="UP001233999">
    <property type="component" value="Unassembled WGS sequence"/>
</dbReference>
<feature type="non-terminal residue" evidence="1">
    <location>
        <position position="1"/>
    </location>
</feature>
<dbReference type="AlphaFoldDB" id="A0AAD8ENH0"/>
<reference evidence="1" key="2">
    <citation type="submission" date="2023-05" db="EMBL/GenBank/DDBJ databases">
        <authorList>
            <person name="Fouks B."/>
        </authorList>
    </citation>
    <scope>NUCLEOTIDE SEQUENCE</scope>
    <source>
        <strain evidence="1">Stay&amp;Tobe</strain>
        <tissue evidence="1">Testes</tissue>
    </source>
</reference>
<dbReference type="EMBL" id="JASPKZ010001975">
    <property type="protein sequence ID" value="KAJ9596668.1"/>
    <property type="molecule type" value="Genomic_DNA"/>
</dbReference>
<sequence>FMRYFRLSLLFVVFSLFVSCCYTVQMVAMYSTLTLTLYYEGTSPEVGVPDMTVISDIDELGINKNLMVRYGRDQIYRLYDLSSVVFWAKWQKNNSE</sequence>